<organism evidence="3 4">
    <name type="scientific">Tetranychus urticae</name>
    <name type="common">Two-spotted spider mite</name>
    <dbReference type="NCBI Taxonomy" id="32264"/>
    <lineage>
        <taxon>Eukaryota</taxon>
        <taxon>Metazoa</taxon>
        <taxon>Ecdysozoa</taxon>
        <taxon>Arthropoda</taxon>
        <taxon>Chelicerata</taxon>
        <taxon>Arachnida</taxon>
        <taxon>Acari</taxon>
        <taxon>Acariformes</taxon>
        <taxon>Trombidiformes</taxon>
        <taxon>Prostigmata</taxon>
        <taxon>Eleutherengona</taxon>
        <taxon>Raphignathae</taxon>
        <taxon>Tetranychoidea</taxon>
        <taxon>Tetranychidae</taxon>
        <taxon>Tetranychus</taxon>
    </lineage>
</organism>
<dbReference type="InterPro" id="IPR000073">
    <property type="entry name" value="AB_hydrolase_1"/>
</dbReference>
<dbReference type="eggNOG" id="KOG1552">
    <property type="taxonomic scope" value="Eukaryota"/>
</dbReference>
<dbReference type="AlphaFoldDB" id="T1KLQ7"/>
<dbReference type="HOGENOM" id="CLU_029375_1_0_1"/>
<reference evidence="4" key="1">
    <citation type="submission" date="2011-08" db="EMBL/GenBank/DDBJ databases">
        <authorList>
            <person name="Rombauts S."/>
        </authorList>
    </citation>
    <scope>NUCLEOTIDE SEQUENCE</scope>
    <source>
        <strain evidence="4">London</strain>
    </source>
</reference>
<dbReference type="STRING" id="32264.T1KLQ7"/>
<dbReference type="SUPFAM" id="SSF53474">
    <property type="entry name" value="alpha/beta-Hydrolases"/>
    <property type="match status" value="1"/>
</dbReference>
<dbReference type="GO" id="GO:0052651">
    <property type="term" value="P:monoacylglycerol catabolic process"/>
    <property type="evidence" value="ECO:0007669"/>
    <property type="project" value="TreeGrafter"/>
</dbReference>
<feature type="transmembrane region" description="Helical" evidence="1">
    <location>
        <begin position="16"/>
        <end position="39"/>
    </location>
</feature>
<evidence type="ECO:0000313" key="3">
    <source>
        <dbReference type="EnsemblMetazoa" id="tetur14g03300.1"/>
    </source>
</evidence>
<keyword evidence="4" id="KW-1185">Reference proteome</keyword>
<evidence type="ECO:0000256" key="1">
    <source>
        <dbReference type="SAM" id="Phobius"/>
    </source>
</evidence>
<reference evidence="3" key="2">
    <citation type="submission" date="2015-06" db="UniProtKB">
        <authorList>
            <consortium name="EnsemblMetazoa"/>
        </authorList>
    </citation>
    <scope>IDENTIFICATION</scope>
</reference>
<name>T1KLQ7_TETUR</name>
<keyword evidence="1" id="KW-1133">Transmembrane helix</keyword>
<feature type="domain" description="AB hydrolase-1" evidence="2">
    <location>
        <begin position="125"/>
        <end position="232"/>
    </location>
</feature>
<accession>T1KLQ7</accession>
<proteinExistence type="predicted"/>
<keyword evidence="1" id="KW-0472">Membrane</keyword>
<dbReference type="EnsemblMetazoa" id="tetur14g03300.1">
    <property type="protein sequence ID" value="tetur14g03300.1"/>
    <property type="gene ID" value="tetur14g03300"/>
</dbReference>
<dbReference type="Pfam" id="PF00561">
    <property type="entry name" value="Abhydrolase_1"/>
    <property type="match status" value="1"/>
</dbReference>
<dbReference type="GO" id="GO:0004622">
    <property type="term" value="F:phosphatidylcholine lysophospholipase activity"/>
    <property type="evidence" value="ECO:0007669"/>
    <property type="project" value="TreeGrafter"/>
</dbReference>
<dbReference type="Proteomes" id="UP000015104">
    <property type="component" value="Unassembled WGS sequence"/>
</dbReference>
<sequence>MMDTKYSKKPTRRINFLYILLSLFGVFIFIAYVAVPVAFKLSPTIRRHLLFMNYVNFQVNMNLSNPENEYKLKCTKVFHVDSSDGASLGVWHILPGSLVNKYCPTGFGKDLKDVDESRLFDDDRPIVLYSHGNGGTRGGNHRLGLYRLLAYGELDAHVITFDYRGFGDSTNMHPSVPGLVDDAFHMYKWLSSKVNHTRINIWGHSLGTAVSVALSKRIGSDDKPNTLTLEAPFNAVADAIREYPLAAIYKIYPLFDFFFIQPFDLPEYRLFDSQTNIKDVKFPILIMHAKDDAIVPFKLGHKLYESALQGYSGKSDQAKPVMIIYEEEHGYGHKNIYKDSLLTKIIIKFFSHQEIGQTTF</sequence>
<keyword evidence="1" id="KW-0812">Transmembrane</keyword>
<dbReference type="PANTHER" id="PTHR12277:SF194">
    <property type="entry name" value="FI04476P"/>
    <property type="match status" value="1"/>
</dbReference>
<dbReference type="Gene3D" id="3.40.50.1820">
    <property type="entry name" value="alpha/beta hydrolase"/>
    <property type="match status" value="1"/>
</dbReference>
<dbReference type="EMBL" id="CAEY01000212">
    <property type="status" value="NOT_ANNOTATED_CDS"/>
    <property type="molecule type" value="Genomic_DNA"/>
</dbReference>
<dbReference type="InterPro" id="IPR029058">
    <property type="entry name" value="AB_hydrolase_fold"/>
</dbReference>
<dbReference type="GO" id="GO:0005789">
    <property type="term" value="C:endoplasmic reticulum membrane"/>
    <property type="evidence" value="ECO:0007669"/>
    <property type="project" value="TreeGrafter"/>
</dbReference>
<dbReference type="PANTHER" id="PTHR12277">
    <property type="entry name" value="ALPHA/BETA HYDROLASE DOMAIN-CONTAINING PROTEIN"/>
    <property type="match status" value="1"/>
</dbReference>
<evidence type="ECO:0000259" key="2">
    <source>
        <dbReference type="Pfam" id="PF00561"/>
    </source>
</evidence>
<dbReference type="GO" id="GO:0047372">
    <property type="term" value="F:monoacylglycerol lipase activity"/>
    <property type="evidence" value="ECO:0007669"/>
    <property type="project" value="TreeGrafter"/>
</dbReference>
<evidence type="ECO:0000313" key="4">
    <source>
        <dbReference type="Proteomes" id="UP000015104"/>
    </source>
</evidence>
<dbReference type="GO" id="GO:0006660">
    <property type="term" value="P:phosphatidylserine catabolic process"/>
    <property type="evidence" value="ECO:0007669"/>
    <property type="project" value="TreeGrafter"/>
</dbReference>
<dbReference type="ESTHER" id="tetur-t1klq7">
    <property type="family name" value="ABHD12-PHARC"/>
</dbReference>
<protein>
    <recommendedName>
        <fullName evidence="2">AB hydrolase-1 domain-containing protein</fullName>
    </recommendedName>
</protein>